<organism evidence="4 5">
    <name type="scientific">Aphidius gifuensis</name>
    <name type="common">Parasitoid wasp</name>
    <dbReference type="NCBI Taxonomy" id="684658"/>
    <lineage>
        <taxon>Eukaryota</taxon>
        <taxon>Metazoa</taxon>
        <taxon>Ecdysozoa</taxon>
        <taxon>Arthropoda</taxon>
        <taxon>Hexapoda</taxon>
        <taxon>Insecta</taxon>
        <taxon>Pterygota</taxon>
        <taxon>Neoptera</taxon>
        <taxon>Endopterygota</taxon>
        <taxon>Hymenoptera</taxon>
        <taxon>Apocrita</taxon>
        <taxon>Ichneumonoidea</taxon>
        <taxon>Braconidae</taxon>
        <taxon>Aphidiinae</taxon>
        <taxon>Aphidius</taxon>
    </lineage>
</organism>
<feature type="transmembrane region" description="Helical" evidence="2">
    <location>
        <begin position="376"/>
        <end position="402"/>
    </location>
</feature>
<accession>A0A834XMH3</accession>
<reference evidence="4 5" key="1">
    <citation type="submission" date="2020-08" db="EMBL/GenBank/DDBJ databases">
        <title>Aphidius gifuensis genome sequencing and assembly.</title>
        <authorList>
            <person name="Du Z."/>
        </authorList>
    </citation>
    <scope>NUCLEOTIDE SEQUENCE [LARGE SCALE GENOMIC DNA]</scope>
    <source>
        <strain evidence="4">YNYX2018</strain>
        <tissue evidence="4">Adults</tissue>
    </source>
</reference>
<keyword evidence="2" id="KW-1133">Transmembrane helix</keyword>
<dbReference type="PANTHER" id="PTHR10796:SF130">
    <property type="entry name" value="PATCHED DOMAIN-CONTAINING PROTEIN 3-LIKE PROTEIN"/>
    <property type="match status" value="1"/>
</dbReference>
<feature type="transmembrane region" description="Helical" evidence="2">
    <location>
        <begin position="866"/>
        <end position="883"/>
    </location>
</feature>
<feature type="transmembrane region" description="Helical" evidence="2">
    <location>
        <begin position="449"/>
        <end position="472"/>
    </location>
</feature>
<sequence>MDLAESFVQRKSICNKLQRIPQNISTVVEHFFYSLGFRIAKQPVKWIIGCSFVVLICLSGLYKFRQEKNPLKLWVPPDSDFVKDTEWLMSNFAEGQRLETAIFTADDVLQADALYQFNEITKRIIRLQSLDEPKRYWTDVCFKIPIISKELLRQRRSVDDDDFFDEEPLARANKTKFDPSVHAPTDLYCSIVDNLQRGCLVFSILDIWDFDSDLIKKQTKYDIIEKINTIKISPTLGHPMNFSDLLGDIVTDEAGRIISAKAVKSIWMLHVNFLNVNMDEMGNDVGTADWATPDVLNWELAFLKELESSSNDLKLYNEKYNKTMGLWYEAGRSFGDVSASTMYQDILKIATGVILMSIYVLVILSRFTWVELRLCLTGAGLLCVGGAFIVAVGVCSLFGVPYGPVHTSLPFMLMGLGVDDIFVMMASWKQVLTHKQNREKTIEEKIGLMLSHAGAAISITSLTDVVAFIIGASTILPSLESFCIYAAVGVLVTFFLQVTFFVAFFTLDVKRIENKRNGIVPCVIHDNHQSTILDPSKSLAWYIIDWFYSKIILTKYGKAMIIIITITMTIAASFGASQLKQWFDPNWFLPKDSYLTNYMTIHNTHYPNRGYQAAVYIGDIDYNDNLKNIIILTENLMNMTTYIDHVSPWPIDFKNFIHQNYDKNILTSSLNNDELYNYLSKFLYSQTGGKYQRNFYFYNNLTCGKNAPDIKVSSIDFSFKSFTGPNEWIPAMDNVKLLAKNSNINGLIFVWSRMFGSWVTDKVIAEEVWRNIVLALICVMGTTAVLIAELQTCIWILMCVGLTLVDICGFMYYWGLSIDIVTCIGLELAVGLSVDYAAHVAHAFLNSHGNDRSARALIAVRHIGAAVLYGAGSTLLAQSLMAFSESYVFQTFWKIFVLVIFFGLWHGLLLLPVILSTIGPSSLHTETKKITQINNDINNDKETEVQVPLTSIATTID</sequence>
<feature type="transmembrane region" description="Helical" evidence="2">
    <location>
        <begin position="794"/>
        <end position="814"/>
    </location>
</feature>
<comment type="similarity">
    <text evidence="1">Belongs to the patched family.</text>
</comment>
<evidence type="ECO:0000256" key="2">
    <source>
        <dbReference type="SAM" id="Phobius"/>
    </source>
</evidence>
<proteinExistence type="inferred from homology"/>
<dbReference type="OrthoDB" id="6510177at2759"/>
<dbReference type="InterPro" id="IPR053958">
    <property type="entry name" value="HMGCR/SNAP/NPC1-like_SSD"/>
</dbReference>
<keyword evidence="2" id="KW-0472">Membrane</keyword>
<feature type="transmembrane region" description="Helical" evidence="2">
    <location>
        <begin position="768"/>
        <end position="787"/>
    </location>
</feature>
<dbReference type="EMBL" id="JACMRX010000005">
    <property type="protein sequence ID" value="KAF7989685.1"/>
    <property type="molecule type" value="Genomic_DNA"/>
</dbReference>
<dbReference type="InterPro" id="IPR051697">
    <property type="entry name" value="Patched_domain-protein"/>
</dbReference>
<gene>
    <name evidence="4" type="ORF">HCN44_008359</name>
</gene>
<comment type="caution">
    <text evidence="4">The sequence shown here is derived from an EMBL/GenBank/DDBJ whole genome shotgun (WGS) entry which is preliminary data.</text>
</comment>
<feature type="transmembrane region" description="Helical" evidence="2">
    <location>
        <begin position="895"/>
        <end position="919"/>
    </location>
</feature>
<evidence type="ECO:0000313" key="5">
    <source>
        <dbReference type="Proteomes" id="UP000639338"/>
    </source>
</evidence>
<dbReference type="PROSITE" id="PS50156">
    <property type="entry name" value="SSD"/>
    <property type="match status" value="1"/>
</dbReference>
<keyword evidence="2" id="KW-0812">Transmembrane</keyword>
<evidence type="ECO:0000259" key="3">
    <source>
        <dbReference type="PROSITE" id="PS50156"/>
    </source>
</evidence>
<dbReference type="Gene3D" id="1.20.1640.10">
    <property type="entry name" value="Multidrug efflux transporter AcrB transmembrane domain"/>
    <property type="match status" value="2"/>
</dbReference>
<dbReference type="Pfam" id="PF12349">
    <property type="entry name" value="Sterol-sensing"/>
    <property type="match status" value="1"/>
</dbReference>
<dbReference type="SUPFAM" id="SSF82866">
    <property type="entry name" value="Multidrug efflux transporter AcrB transmembrane domain"/>
    <property type="match status" value="2"/>
</dbReference>
<feature type="domain" description="SSD" evidence="3">
    <location>
        <begin position="345"/>
        <end position="507"/>
    </location>
</feature>
<feature type="transmembrane region" description="Helical" evidence="2">
    <location>
        <begin position="408"/>
        <end position="428"/>
    </location>
</feature>
<protein>
    <recommendedName>
        <fullName evidence="3">SSD domain-containing protein</fullName>
    </recommendedName>
</protein>
<dbReference type="AlphaFoldDB" id="A0A834XMH3"/>
<keyword evidence="5" id="KW-1185">Reference proteome</keyword>
<feature type="transmembrane region" description="Helical" evidence="2">
    <location>
        <begin position="484"/>
        <end position="507"/>
    </location>
</feature>
<dbReference type="GO" id="GO:0016020">
    <property type="term" value="C:membrane"/>
    <property type="evidence" value="ECO:0007669"/>
    <property type="project" value="TreeGrafter"/>
</dbReference>
<dbReference type="PANTHER" id="PTHR10796">
    <property type="entry name" value="PATCHED-RELATED"/>
    <property type="match status" value="1"/>
</dbReference>
<evidence type="ECO:0000313" key="4">
    <source>
        <dbReference type="EMBL" id="KAF7989685.1"/>
    </source>
</evidence>
<dbReference type="Proteomes" id="UP000639338">
    <property type="component" value="Unassembled WGS sequence"/>
</dbReference>
<evidence type="ECO:0000256" key="1">
    <source>
        <dbReference type="ARBA" id="ARBA00005585"/>
    </source>
</evidence>
<dbReference type="InterPro" id="IPR000731">
    <property type="entry name" value="SSD"/>
</dbReference>
<name>A0A834XMH3_APHGI</name>
<feature type="transmembrane region" description="Helical" evidence="2">
    <location>
        <begin position="346"/>
        <end position="364"/>
    </location>
</feature>